<organism evidence="4 5">
    <name type="scientific">Marinobacter persicus</name>
    <dbReference type="NCBI Taxonomy" id="930118"/>
    <lineage>
        <taxon>Bacteria</taxon>
        <taxon>Pseudomonadati</taxon>
        <taxon>Pseudomonadota</taxon>
        <taxon>Gammaproteobacteria</taxon>
        <taxon>Pseudomonadales</taxon>
        <taxon>Marinobacteraceae</taxon>
        <taxon>Marinobacter</taxon>
    </lineage>
</organism>
<dbReference type="SMART" id="SM00271">
    <property type="entry name" value="DnaJ"/>
    <property type="match status" value="1"/>
</dbReference>
<dbReference type="InterPro" id="IPR036869">
    <property type="entry name" value="J_dom_sf"/>
</dbReference>
<dbReference type="Gene3D" id="1.10.287.110">
    <property type="entry name" value="DnaJ domain"/>
    <property type="match status" value="1"/>
</dbReference>
<keyword evidence="6" id="KW-1185">Reference proteome</keyword>
<sequence length="251" mass="28221">MSDKQEQPLPAAMETALSGVLRKLGEANHKADTLLRKTGLPRRYHKPLFFFLGHIAKGDGRVTEADIQYAERLIKALGLSSRQRRKAIEQFQQGKNTTQLPMHRGLLLRLQANLAPGSAIITAACLCHGAQIQGQPGKTRRYRCEDSITCMGLPVAIADEVFESYASKVWAQNSTALHRPTTYADACLILGVTRRDTLDTIKRQYRKKVSACHPDKLAQQKLTPTEKALAKDQLLRYQQAWELIKKRHRIA</sequence>
<dbReference type="Proteomes" id="UP000239648">
    <property type="component" value="Unassembled WGS sequence"/>
</dbReference>
<protein>
    <submittedName>
        <fullName evidence="4">DnaJ like chaperone protein</fullName>
    </submittedName>
</protein>
<comment type="caution">
    <text evidence="4">The sequence shown here is derived from an EMBL/GenBank/DDBJ whole genome shotgun (WGS) entry which is preliminary data.</text>
</comment>
<dbReference type="PROSITE" id="PS50076">
    <property type="entry name" value="DNAJ_2"/>
    <property type="match status" value="1"/>
</dbReference>
<dbReference type="Gene3D" id="1.10.3680.10">
    <property type="entry name" value="TerB-like"/>
    <property type="match status" value="1"/>
</dbReference>
<dbReference type="RefSeq" id="WP_104414785.1">
    <property type="nucleotide sequence ID" value="NZ_PTIT01000001.1"/>
</dbReference>
<dbReference type="EMBL" id="PTIU01000001">
    <property type="protein sequence ID" value="PPK56527.1"/>
    <property type="molecule type" value="Genomic_DNA"/>
</dbReference>
<dbReference type="CDD" id="cd06257">
    <property type="entry name" value="DnaJ"/>
    <property type="match status" value="1"/>
</dbReference>
<dbReference type="SUPFAM" id="SSF158682">
    <property type="entry name" value="TerB-like"/>
    <property type="match status" value="1"/>
</dbReference>
<evidence type="ECO:0000313" key="5">
    <source>
        <dbReference type="Proteomes" id="UP000239446"/>
    </source>
</evidence>
<dbReference type="SUPFAM" id="SSF46565">
    <property type="entry name" value="Chaperone J-domain"/>
    <property type="match status" value="1"/>
</dbReference>
<dbReference type="InterPro" id="IPR029024">
    <property type="entry name" value="TerB-like"/>
</dbReference>
<dbReference type="InterPro" id="IPR001623">
    <property type="entry name" value="DnaJ_domain"/>
</dbReference>
<reference evidence="4 5" key="2">
    <citation type="submission" date="2018-02" db="EMBL/GenBank/DDBJ databases">
        <title>Subsurface microbial communities from deep shales in Ohio and West Virginia, USA.</title>
        <authorList>
            <person name="Wrighton K."/>
        </authorList>
    </citation>
    <scope>NUCLEOTIDE SEQUENCE [LARGE SCALE GENOMIC DNA]</scope>
    <source>
        <strain evidence="4 5">UTICA-S1B9</strain>
    </source>
</reference>
<dbReference type="Proteomes" id="UP000239446">
    <property type="component" value="Unassembled WGS sequence"/>
</dbReference>
<evidence type="ECO:0000313" key="4">
    <source>
        <dbReference type="EMBL" id="PPK56527.1"/>
    </source>
</evidence>
<reference evidence="3 6" key="1">
    <citation type="submission" date="2018-02" db="EMBL/GenBank/DDBJ databases">
        <title>Deep subsurface shale carbon reservoir microbial communities from Ohio and West Virginia, USA.</title>
        <authorList>
            <person name="Wrighton K."/>
        </authorList>
    </citation>
    <scope>NUCLEOTIDE SEQUENCE [LARGE SCALE GENOMIC DNA]</scope>
    <source>
        <strain evidence="3 6">UTICA-S1B6</strain>
    </source>
</reference>
<dbReference type="AlphaFoldDB" id="A0A2S6GBG1"/>
<evidence type="ECO:0000313" key="6">
    <source>
        <dbReference type="Proteomes" id="UP000239648"/>
    </source>
</evidence>
<dbReference type="EMBL" id="PTIT01000001">
    <property type="protein sequence ID" value="PPK53713.1"/>
    <property type="molecule type" value="Genomic_DNA"/>
</dbReference>
<name>A0A2S6GBG1_9GAMM</name>
<feature type="domain" description="J" evidence="2">
    <location>
        <begin position="185"/>
        <end position="249"/>
    </location>
</feature>
<evidence type="ECO:0000313" key="3">
    <source>
        <dbReference type="EMBL" id="PPK53713.1"/>
    </source>
</evidence>
<proteinExistence type="predicted"/>
<dbReference type="Pfam" id="PF00226">
    <property type="entry name" value="DnaJ"/>
    <property type="match status" value="1"/>
</dbReference>
<evidence type="ECO:0000256" key="1">
    <source>
        <dbReference type="ARBA" id="ARBA00023186"/>
    </source>
</evidence>
<evidence type="ECO:0000259" key="2">
    <source>
        <dbReference type="PROSITE" id="PS50076"/>
    </source>
</evidence>
<accession>A0A2S6GBG1</accession>
<gene>
    <name evidence="4" type="ORF">B0H24_1001227</name>
    <name evidence="3" type="ORF">BY455_101227</name>
</gene>
<keyword evidence="1" id="KW-0143">Chaperone</keyword>